<organism evidence="7 8">
    <name type="scientific">Fulvimarina uroteuthidis</name>
    <dbReference type="NCBI Taxonomy" id="3098149"/>
    <lineage>
        <taxon>Bacteria</taxon>
        <taxon>Pseudomonadati</taxon>
        <taxon>Pseudomonadota</taxon>
        <taxon>Alphaproteobacteria</taxon>
        <taxon>Hyphomicrobiales</taxon>
        <taxon>Aurantimonadaceae</taxon>
        <taxon>Fulvimarina</taxon>
    </lineage>
</organism>
<dbReference type="InterPro" id="IPR004635">
    <property type="entry name" value="Pept_S49_SppA"/>
</dbReference>
<dbReference type="InterPro" id="IPR047272">
    <property type="entry name" value="S49_SppA_C"/>
</dbReference>
<evidence type="ECO:0000256" key="1">
    <source>
        <dbReference type="ARBA" id="ARBA00008683"/>
    </source>
</evidence>
<dbReference type="PANTHER" id="PTHR42987">
    <property type="entry name" value="PEPTIDASE S49"/>
    <property type="match status" value="1"/>
</dbReference>
<evidence type="ECO:0000256" key="2">
    <source>
        <dbReference type="ARBA" id="ARBA00022670"/>
    </source>
</evidence>
<keyword evidence="4" id="KW-0720">Serine protease</keyword>
<protein>
    <submittedName>
        <fullName evidence="7">Signal peptide peptidase SppA</fullName>
    </submittedName>
</protein>
<reference evidence="7 8" key="1">
    <citation type="submission" date="2023-12" db="EMBL/GenBank/DDBJ databases">
        <title>Description of Novel Strain Fulvimarina sp. 2208YS6-2-32 isolated from Uroteuthis (Photololigo) edulis.</title>
        <authorList>
            <person name="Park J.-S."/>
        </authorList>
    </citation>
    <scope>NUCLEOTIDE SEQUENCE [LARGE SCALE GENOMIC DNA]</scope>
    <source>
        <strain evidence="7 8">2208YS6-2-32</strain>
    </source>
</reference>
<evidence type="ECO:0000256" key="5">
    <source>
        <dbReference type="SAM" id="Phobius"/>
    </source>
</evidence>
<accession>A0ABU5HYB1</accession>
<dbReference type="NCBIfam" id="TIGR00706">
    <property type="entry name" value="SppA_dom"/>
    <property type="match status" value="1"/>
</dbReference>
<evidence type="ECO:0000256" key="4">
    <source>
        <dbReference type="ARBA" id="ARBA00022825"/>
    </source>
</evidence>
<dbReference type="SUPFAM" id="SSF52096">
    <property type="entry name" value="ClpP/crotonase"/>
    <property type="match status" value="1"/>
</dbReference>
<keyword evidence="5" id="KW-1133">Transmembrane helix</keyword>
<feature type="transmembrane region" description="Helical" evidence="5">
    <location>
        <begin position="20"/>
        <end position="40"/>
    </location>
</feature>
<dbReference type="Pfam" id="PF01343">
    <property type="entry name" value="Peptidase_S49"/>
    <property type="match status" value="1"/>
</dbReference>
<keyword evidence="2" id="KW-0645">Protease</keyword>
<evidence type="ECO:0000259" key="6">
    <source>
        <dbReference type="Pfam" id="PF01343"/>
    </source>
</evidence>
<comment type="similarity">
    <text evidence="1">Belongs to the peptidase S49 family.</text>
</comment>
<sequence>MARADDLIDRRSLRRKVSFWRVVAVLAVLLAVGVAVLFNLEKTPIGNQIARVSIEGMITEDQPMLELLETLKEEESVRAVIVRIDSPGGTTVGGEALYEAVRALAKTKPVAAEVGTLAASAGYMVAVATDHIVARRTSIVGSIGVLFQYANASELLDTIGVEVNAVKSSPIKAEPSPFGPPPPEALAVIDALIMDTYDWFRAIVQERRNLSPSELNAVADAAIFSGRQGLDRKLVDAIGSDAVVRQWLEGERDVPAGLEIVDREPEEETAPFDFLDASMRSAGAFFGVSEGTLPVSVRALKLDGLLSLWQPSN</sequence>
<name>A0ABU5HYB1_9HYPH</name>
<dbReference type="CDD" id="cd07023">
    <property type="entry name" value="S49_Sppa_N_C"/>
    <property type="match status" value="1"/>
</dbReference>
<dbReference type="InterPro" id="IPR002142">
    <property type="entry name" value="Peptidase_S49"/>
</dbReference>
<keyword evidence="8" id="KW-1185">Reference proteome</keyword>
<keyword evidence="3" id="KW-0378">Hydrolase</keyword>
<dbReference type="RefSeq" id="WP_322185568.1">
    <property type="nucleotide sequence ID" value="NZ_JAXLPB010000001.1"/>
</dbReference>
<proteinExistence type="inferred from homology"/>
<keyword evidence="5" id="KW-0812">Transmembrane</keyword>
<feature type="domain" description="Peptidase S49" evidence="6">
    <location>
        <begin position="103"/>
        <end position="253"/>
    </location>
</feature>
<gene>
    <name evidence="7" type="primary">sppA</name>
    <name evidence="7" type="ORF">U0C82_03020</name>
</gene>
<dbReference type="EMBL" id="JAXLPB010000001">
    <property type="protein sequence ID" value="MDY8108121.1"/>
    <property type="molecule type" value="Genomic_DNA"/>
</dbReference>
<evidence type="ECO:0000256" key="3">
    <source>
        <dbReference type="ARBA" id="ARBA00022801"/>
    </source>
</evidence>
<dbReference type="InterPro" id="IPR029045">
    <property type="entry name" value="ClpP/crotonase-like_dom_sf"/>
</dbReference>
<keyword evidence="5" id="KW-0472">Membrane</keyword>
<dbReference type="PANTHER" id="PTHR42987:SF6">
    <property type="entry name" value="PROTEINASE IV"/>
    <property type="match status" value="1"/>
</dbReference>
<dbReference type="Gene3D" id="3.90.226.10">
    <property type="entry name" value="2-enoyl-CoA Hydratase, Chain A, domain 1"/>
    <property type="match status" value="1"/>
</dbReference>
<dbReference type="Proteomes" id="UP001294412">
    <property type="component" value="Unassembled WGS sequence"/>
</dbReference>
<comment type="caution">
    <text evidence="7">The sequence shown here is derived from an EMBL/GenBank/DDBJ whole genome shotgun (WGS) entry which is preliminary data.</text>
</comment>
<evidence type="ECO:0000313" key="7">
    <source>
        <dbReference type="EMBL" id="MDY8108121.1"/>
    </source>
</evidence>
<evidence type="ECO:0000313" key="8">
    <source>
        <dbReference type="Proteomes" id="UP001294412"/>
    </source>
</evidence>